<name>A0A5J5I8G6_9BACI</name>
<dbReference type="SUPFAM" id="SSF55785">
    <property type="entry name" value="PYP-like sensor domain (PAS domain)"/>
    <property type="match status" value="1"/>
</dbReference>
<evidence type="ECO:0000256" key="6">
    <source>
        <dbReference type="ARBA" id="ARBA00022777"/>
    </source>
</evidence>
<evidence type="ECO:0000313" key="14">
    <source>
        <dbReference type="Proteomes" id="UP000326671"/>
    </source>
</evidence>
<evidence type="ECO:0000259" key="11">
    <source>
        <dbReference type="PROSITE" id="PS50109"/>
    </source>
</evidence>
<dbReference type="CDD" id="cd00082">
    <property type="entry name" value="HisKA"/>
    <property type="match status" value="1"/>
</dbReference>
<evidence type="ECO:0000256" key="3">
    <source>
        <dbReference type="ARBA" id="ARBA00022553"/>
    </source>
</evidence>
<dbReference type="OrthoDB" id="9759607at2"/>
<dbReference type="CDD" id="cd00130">
    <property type="entry name" value="PAS"/>
    <property type="match status" value="1"/>
</dbReference>
<dbReference type="InterPro" id="IPR011006">
    <property type="entry name" value="CheY-like_superfamily"/>
</dbReference>
<dbReference type="SUPFAM" id="SSF47384">
    <property type="entry name" value="Homodimeric domain of signal transducing histidine kinase"/>
    <property type="match status" value="1"/>
</dbReference>
<keyword evidence="3" id="KW-0597">Phosphoprotein</keyword>
<dbReference type="Pfam" id="PF00512">
    <property type="entry name" value="HisKA"/>
    <property type="match status" value="1"/>
</dbReference>
<dbReference type="InterPro" id="IPR003594">
    <property type="entry name" value="HATPase_dom"/>
</dbReference>
<dbReference type="SUPFAM" id="SSF52172">
    <property type="entry name" value="CheY-like"/>
    <property type="match status" value="1"/>
</dbReference>
<gene>
    <name evidence="13" type="ORF">F4V44_00505</name>
</gene>
<accession>A0A5J5I8G6</accession>
<keyword evidence="14" id="KW-1185">Reference proteome</keyword>
<comment type="catalytic activity">
    <reaction evidence="1">
        <text>ATP + protein L-histidine = ADP + protein N-phospho-L-histidine.</text>
        <dbReference type="EC" id="2.7.13.3"/>
    </reaction>
</comment>
<dbReference type="InterPro" id="IPR004358">
    <property type="entry name" value="Sig_transdc_His_kin-like_C"/>
</dbReference>
<comment type="caution">
    <text evidence="13">The sequence shown here is derived from an EMBL/GenBank/DDBJ whole genome shotgun (WGS) entry which is preliminary data.</text>
</comment>
<keyword evidence="6" id="KW-0418">Kinase</keyword>
<dbReference type="Gene3D" id="3.30.450.20">
    <property type="entry name" value="PAS domain"/>
    <property type="match status" value="1"/>
</dbReference>
<evidence type="ECO:0000256" key="9">
    <source>
        <dbReference type="PROSITE-ProRule" id="PRU00169"/>
    </source>
</evidence>
<comment type="caution">
    <text evidence="9">Lacks conserved residue(s) required for the propagation of feature annotation.</text>
</comment>
<keyword evidence="8" id="KW-0902">Two-component regulatory system</keyword>
<dbReference type="Pfam" id="PF02518">
    <property type="entry name" value="HATPase_c"/>
    <property type="match status" value="1"/>
</dbReference>
<dbReference type="EC" id="2.7.13.3" evidence="2"/>
<dbReference type="EMBL" id="VYKL01000003">
    <property type="protein sequence ID" value="KAA9032428.1"/>
    <property type="molecule type" value="Genomic_DNA"/>
</dbReference>
<dbReference type="PROSITE" id="PS50109">
    <property type="entry name" value="HIS_KIN"/>
    <property type="match status" value="1"/>
</dbReference>
<keyword evidence="10" id="KW-0175">Coiled coil</keyword>
<dbReference type="InterPro" id="IPR036097">
    <property type="entry name" value="HisK_dim/P_sf"/>
</dbReference>
<dbReference type="Gene3D" id="1.10.287.130">
    <property type="match status" value="1"/>
</dbReference>
<dbReference type="GO" id="GO:0005524">
    <property type="term" value="F:ATP binding"/>
    <property type="evidence" value="ECO:0007669"/>
    <property type="project" value="UniProtKB-KW"/>
</dbReference>
<dbReference type="InterPro" id="IPR036890">
    <property type="entry name" value="HATPase_C_sf"/>
</dbReference>
<evidence type="ECO:0000256" key="2">
    <source>
        <dbReference type="ARBA" id="ARBA00012438"/>
    </source>
</evidence>
<evidence type="ECO:0000256" key="7">
    <source>
        <dbReference type="ARBA" id="ARBA00022840"/>
    </source>
</evidence>
<feature type="coiled-coil region" evidence="10">
    <location>
        <begin position="43"/>
        <end position="105"/>
    </location>
</feature>
<dbReference type="GO" id="GO:0000155">
    <property type="term" value="F:phosphorelay sensor kinase activity"/>
    <property type="evidence" value="ECO:0007669"/>
    <property type="project" value="InterPro"/>
</dbReference>
<evidence type="ECO:0000256" key="10">
    <source>
        <dbReference type="SAM" id="Coils"/>
    </source>
</evidence>
<dbReference type="Gene3D" id="3.30.565.10">
    <property type="entry name" value="Histidine kinase-like ATPase, C-terminal domain"/>
    <property type="match status" value="1"/>
</dbReference>
<evidence type="ECO:0000256" key="4">
    <source>
        <dbReference type="ARBA" id="ARBA00022679"/>
    </source>
</evidence>
<evidence type="ECO:0000256" key="5">
    <source>
        <dbReference type="ARBA" id="ARBA00022741"/>
    </source>
</evidence>
<dbReference type="InterPro" id="IPR003661">
    <property type="entry name" value="HisK_dim/P_dom"/>
</dbReference>
<dbReference type="InterPro" id="IPR005467">
    <property type="entry name" value="His_kinase_dom"/>
</dbReference>
<dbReference type="InterPro" id="IPR001789">
    <property type="entry name" value="Sig_transdc_resp-reg_receiver"/>
</dbReference>
<dbReference type="InterPro" id="IPR000014">
    <property type="entry name" value="PAS"/>
</dbReference>
<feature type="domain" description="Histidine kinase" evidence="11">
    <location>
        <begin position="231"/>
        <end position="435"/>
    </location>
</feature>
<dbReference type="SMART" id="SM00388">
    <property type="entry name" value="HisKA"/>
    <property type="match status" value="1"/>
</dbReference>
<dbReference type="InterPro" id="IPR035965">
    <property type="entry name" value="PAS-like_dom_sf"/>
</dbReference>
<dbReference type="Proteomes" id="UP000326671">
    <property type="component" value="Unassembled WGS sequence"/>
</dbReference>
<organism evidence="13 14">
    <name type="scientific">Niallia endozanthoxylica</name>
    <dbReference type="NCBI Taxonomy" id="2036016"/>
    <lineage>
        <taxon>Bacteria</taxon>
        <taxon>Bacillati</taxon>
        <taxon>Bacillota</taxon>
        <taxon>Bacilli</taxon>
        <taxon>Bacillales</taxon>
        <taxon>Bacillaceae</taxon>
        <taxon>Niallia</taxon>
    </lineage>
</organism>
<feature type="domain" description="Response regulatory" evidence="12">
    <location>
        <begin position="1"/>
        <end position="44"/>
    </location>
</feature>
<dbReference type="PROSITE" id="PS50110">
    <property type="entry name" value="RESPONSE_REGULATORY"/>
    <property type="match status" value="1"/>
</dbReference>
<sequence>MPIIFLTVKSEPEDIVKGFELGAVDYITKPFNRTELISRVRTHIALKQSKDELVQKNHELENLLQARKRLEEEKDLLTKKLLEHYEQLEQTVKERTKELAAANEKISKIIDSITDGFAAVDKNWKYIYVNDHHTFPENQTAEDMIGKNIWEVFPKLVDTLTYREFHRSMIERIPLHFETPSHYSDAWFLINVYPFEDGICIFVKDIAEKKKYEQEMKRLSGLQLIGQMAAGISHEIRNPMTTVRGFLQILSEKEECVKFNDYFTLMIDELDRANSIITEFLSMGTIKTNNLEELNLNSIINDLYPLLHANALNQNKEIKIETSKIPNLLLNRNEIRQLILNLYRNGLEAMGEGKELTIRTYREKEQVVLAIQDQGEGIKPEVLEKLGTPFFSTKANGTGLGLGVCYAIAARHHAKIDIQTGANGTTFFIRFQRNGHLTPLAYS</sequence>
<evidence type="ECO:0000259" key="12">
    <source>
        <dbReference type="PROSITE" id="PS50110"/>
    </source>
</evidence>
<evidence type="ECO:0000256" key="1">
    <source>
        <dbReference type="ARBA" id="ARBA00000085"/>
    </source>
</evidence>
<keyword evidence="4" id="KW-0808">Transferase</keyword>
<dbReference type="PRINTS" id="PR00344">
    <property type="entry name" value="BCTRLSENSOR"/>
</dbReference>
<dbReference type="Pfam" id="PF08448">
    <property type="entry name" value="PAS_4"/>
    <property type="match status" value="1"/>
</dbReference>
<dbReference type="SMART" id="SM00387">
    <property type="entry name" value="HATPase_c"/>
    <property type="match status" value="1"/>
</dbReference>
<dbReference type="InterPro" id="IPR013656">
    <property type="entry name" value="PAS_4"/>
</dbReference>
<keyword evidence="7" id="KW-0067">ATP-binding</keyword>
<protein>
    <recommendedName>
        <fullName evidence="2">histidine kinase</fullName>
        <ecNumber evidence="2">2.7.13.3</ecNumber>
    </recommendedName>
</protein>
<evidence type="ECO:0000256" key="8">
    <source>
        <dbReference type="ARBA" id="ARBA00023012"/>
    </source>
</evidence>
<dbReference type="PANTHER" id="PTHR43065">
    <property type="entry name" value="SENSOR HISTIDINE KINASE"/>
    <property type="match status" value="1"/>
</dbReference>
<dbReference type="AlphaFoldDB" id="A0A5J5I8G6"/>
<reference evidence="13 14" key="1">
    <citation type="submission" date="2019-09" db="EMBL/GenBank/DDBJ databases">
        <title>Whole genome sequences of isolates from the Mars Exploration Rovers.</title>
        <authorList>
            <person name="Seuylemezian A."/>
            <person name="Vaishampayan P."/>
        </authorList>
    </citation>
    <scope>NUCLEOTIDE SEQUENCE [LARGE SCALE GENOMIC DNA]</scope>
    <source>
        <strain evidence="13 14">MER_TA_151</strain>
    </source>
</reference>
<keyword evidence="5" id="KW-0547">Nucleotide-binding</keyword>
<dbReference type="SUPFAM" id="SSF55874">
    <property type="entry name" value="ATPase domain of HSP90 chaperone/DNA topoisomerase II/histidine kinase"/>
    <property type="match status" value="1"/>
</dbReference>
<dbReference type="Pfam" id="PF00072">
    <property type="entry name" value="Response_reg"/>
    <property type="match status" value="1"/>
</dbReference>
<evidence type="ECO:0000313" key="13">
    <source>
        <dbReference type="EMBL" id="KAA9032428.1"/>
    </source>
</evidence>
<dbReference type="Gene3D" id="6.10.250.690">
    <property type="match status" value="1"/>
</dbReference>
<dbReference type="PANTHER" id="PTHR43065:SF46">
    <property type="entry name" value="C4-DICARBOXYLATE TRANSPORT SENSOR PROTEIN DCTB"/>
    <property type="match status" value="1"/>
</dbReference>
<proteinExistence type="predicted"/>